<evidence type="ECO:0000259" key="4">
    <source>
        <dbReference type="Pfam" id="PF02678"/>
    </source>
</evidence>
<dbReference type="Pfam" id="PF02678">
    <property type="entry name" value="Pirin"/>
    <property type="match status" value="1"/>
</dbReference>
<dbReference type="InterPro" id="IPR012093">
    <property type="entry name" value="Pirin"/>
</dbReference>
<protein>
    <recommendedName>
        <fullName evidence="8">Pirin family protein</fullName>
    </recommendedName>
</protein>
<dbReference type="PIRSF" id="PIRSF006232">
    <property type="entry name" value="Pirin"/>
    <property type="match status" value="1"/>
</dbReference>
<feature type="domain" description="Pirin N-terminal" evidence="4">
    <location>
        <begin position="48"/>
        <end position="147"/>
    </location>
</feature>
<reference evidence="6" key="2">
    <citation type="submission" date="2020-09" db="EMBL/GenBank/DDBJ databases">
        <authorList>
            <person name="Sun Q."/>
            <person name="Zhou Y."/>
        </authorList>
    </citation>
    <scope>NUCLEOTIDE SEQUENCE</scope>
    <source>
        <strain evidence="6">CGMCC 4.7138</strain>
    </source>
</reference>
<dbReference type="GO" id="GO:0046872">
    <property type="term" value="F:metal ion binding"/>
    <property type="evidence" value="ECO:0007669"/>
    <property type="project" value="UniProtKB-KW"/>
</dbReference>
<feature type="binding site" evidence="2">
    <location>
        <position position="86"/>
    </location>
    <ligand>
        <name>Fe cation</name>
        <dbReference type="ChEBI" id="CHEBI:24875"/>
    </ligand>
</feature>
<dbReference type="SUPFAM" id="SSF51182">
    <property type="entry name" value="RmlC-like cupins"/>
    <property type="match status" value="1"/>
</dbReference>
<keyword evidence="7" id="KW-1185">Reference proteome</keyword>
<dbReference type="EMBL" id="BMMN01000006">
    <property type="protein sequence ID" value="GGO16188.1"/>
    <property type="molecule type" value="Genomic_DNA"/>
</dbReference>
<dbReference type="PANTHER" id="PTHR13903:SF8">
    <property type="entry name" value="PIRIN"/>
    <property type="match status" value="1"/>
</dbReference>
<dbReference type="Proteomes" id="UP000653480">
    <property type="component" value="Unassembled WGS sequence"/>
</dbReference>
<name>A0A8H9LHE9_9ACTN</name>
<feature type="binding site" evidence="2">
    <location>
        <position position="128"/>
    </location>
    <ligand>
        <name>Fe cation</name>
        <dbReference type="ChEBI" id="CHEBI:24875"/>
    </ligand>
</feature>
<dbReference type="PANTHER" id="PTHR13903">
    <property type="entry name" value="PIRIN-RELATED"/>
    <property type="match status" value="1"/>
</dbReference>
<evidence type="ECO:0000256" key="2">
    <source>
        <dbReference type="PIRSR" id="PIRSR006232-1"/>
    </source>
</evidence>
<gene>
    <name evidence="6" type="ORF">GCM10011574_38540</name>
</gene>
<organism evidence="6 7">
    <name type="scientific">Microbispora bryophytorum</name>
    <dbReference type="NCBI Taxonomy" id="1460882"/>
    <lineage>
        <taxon>Bacteria</taxon>
        <taxon>Bacillati</taxon>
        <taxon>Actinomycetota</taxon>
        <taxon>Actinomycetes</taxon>
        <taxon>Streptosporangiales</taxon>
        <taxon>Streptosporangiaceae</taxon>
        <taxon>Microbispora</taxon>
    </lineage>
</organism>
<dbReference type="AlphaFoldDB" id="A0A8H9LHE9"/>
<dbReference type="InterPro" id="IPR011051">
    <property type="entry name" value="RmlC_Cupin_sf"/>
</dbReference>
<dbReference type="Pfam" id="PF05726">
    <property type="entry name" value="Pirin_C"/>
    <property type="match status" value="1"/>
</dbReference>
<evidence type="ECO:0000259" key="5">
    <source>
        <dbReference type="Pfam" id="PF05726"/>
    </source>
</evidence>
<evidence type="ECO:0008006" key="8">
    <source>
        <dbReference type="Google" id="ProtNLM"/>
    </source>
</evidence>
<evidence type="ECO:0000256" key="1">
    <source>
        <dbReference type="ARBA" id="ARBA00008416"/>
    </source>
</evidence>
<dbReference type="RefSeq" id="WP_229689725.1">
    <property type="nucleotide sequence ID" value="NZ_BMMN01000006.1"/>
</dbReference>
<comment type="cofactor">
    <cofactor evidence="2">
        <name>Fe cation</name>
        <dbReference type="ChEBI" id="CHEBI:24875"/>
    </cofactor>
    <text evidence="2">Binds 1 Fe cation per subunit.</text>
</comment>
<dbReference type="InterPro" id="IPR014710">
    <property type="entry name" value="RmlC-like_jellyroll"/>
</dbReference>
<dbReference type="InterPro" id="IPR003829">
    <property type="entry name" value="Pirin_N_dom"/>
</dbReference>
<feature type="binding site" evidence="2">
    <location>
        <position position="130"/>
    </location>
    <ligand>
        <name>Fe cation</name>
        <dbReference type="ChEBI" id="CHEBI:24875"/>
    </ligand>
</feature>
<evidence type="ECO:0000313" key="7">
    <source>
        <dbReference type="Proteomes" id="UP000653480"/>
    </source>
</evidence>
<evidence type="ECO:0000256" key="3">
    <source>
        <dbReference type="RuleBase" id="RU003457"/>
    </source>
</evidence>
<dbReference type="InterPro" id="IPR008778">
    <property type="entry name" value="Pirin_C_dom"/>
</dbReference>
<proteinExistence type="inferred from homology"/>
<evidence type="ECO:0000313" key="6">
    <source>
        <dbReference type="EMBL" id="GGO16188.1"/>
    </source>
</evidence>
<dbReference type="CDD" id="cd02247">
    <property type="entry name" value="cupin_pirin_C"/>
    <property type="match status" value="1"/>
</dbReference>
<comment type="caution">
    <text evidence="6">The sequence shown here is derived from an EMBL/GenBank/DDBJ whole genome shotgun (WGS) entry which is preliminary data.</text>
</comment>
<keyword evidence="2" id="KW-0479">Metal-binding</keyword>
<keyword evidence="2" id="KW-0408">Iron</keyword>
<comment type="similarity">
    <text evidence="1 3">Belongs to the pirin family.</text>
</comment>
<dbReference type="Gene3D" id="2.60.120.10">
    <property type="entry name" value="Jelly Rolls"/>
    <property type="match status" value="2"/>
</dbReference>
<feature type="domain" description="Pirin C-terminal" evidence="5">
    <location>
        <begin position="207"/>
        <end position="299"/>
    </location>
</feature>
<reference evidence="6" key="1">
    <citation type="journal article" date="2014" name="Int. J. Syst. Evol. Microbiol.">
        <title>Complete genome sequence of Corynebacterium casei LMG S-19264T (=DSM 44701T), isolated from a smear-ripened cheese.</title>
        <authorList>
            <consortium name="US DOE Joint Genome Institute (JGI-PGF)"/>
            <person name="Walter F."/>
            <person name="Albersmeier A."/>
            <person name="Kalinowski J."/>
            <person name="Ruckert C."/>
        </authorList>
    </citation>
    <scope>NUCLEOTIDE SEQUENCE</scope>
    <source>
        <strain evidence="6">CGMCC 4.7138</strain>
    </source>
</reference>
<accession>A0A8H9LHE9</accession>
<feature type="binding site" evidence="2">
    <location>
        <position position="84"/>
    </location>
    <ligand>
        <name>Fe cation</name>
        <dbReference type="ChEBI" id="CHEBI:24875"/>
    </ligand>
</feature>
<sequence>MSQGEPAGTATVYGCTVLHGGTGAAEAGPESVLLPGHDVPLGRYTVVRRLLPQRPRRMVGAWCFVDHFGPDDVSDRPGMQVPPHPHTGLQTVTWLAEGEILHRDSLGNVQAIVPGQLNLMTAAHGIAHSEQSPAEHPPGMHGLQLWVALPEEARHGEARFEHHDALPVLRDGDVTVTVVVGESGPLRSPALVHTPLLGAEVLFSGPGEHRLPVDPAFETAVLVMSGTADVAGVALAPGSLLYLGQGRTEVPMEAAGPARLFVLGGTPFEEPLVMWWNFVGRSHEEIARARDDWMRGGRFGVVPGGQEPLPAPEMPTVRLKARDRHGHVLS</sequence>